<dbReference type="GO" id="GO:0006508">
    <property type="term" value="P:proteolysis"/>
    <property type="evidence" value="ECO:0007669"/>
    <property type="project" value="UniProtKB-KW"/>
</dbReference>
<evidence type="ECO:0000259" key="4">
    <source>
        <dbReference type="SMART" id="SM00228"/>
    </source>
</evidence>
<dbReference type="SUPFAM" id="SSF50156">
    <property type="entry name" value="PDZ domain-like"/>
    <property type="match status" value="2"/>
</dbReference>
<dbReference type="Pfam" id="PF17820">
    <property type="entry name" value="PDZ_6"/>
    <property type="match status" value="1"/>
</dbReference>
<dbReference type="InterPro" id="IPR001940">
    <property type="entry name" value="Peptidase_S1C"/>
</dbReference>
<keyword evidence="2" id="KW-0378">Hydrolase</keyword>
<dbReference type="Proteomes" id="UP000001887">
    <property type="component" value="Chromosome"/>
</dbReference>
<dbReference type="EMBL" id="CP001848">
    <property type="protein sequence ID" value="ADB18452.1"/>
    <property type="molecule type" value="Genomic_DNA"/>
</dbReference>
<dbReference type="InterPro" id="IPR051201">
    <property type="entry name" value="Chloro_Bact_Ser_Proteases"/>
</dbReference>
<dbReference type="SMART" id="SM00228">
    <property type="entry name" value="PDZ"/>
    <property type="match status" value="2"/>
</dbReference>
<dbReference type="PANTHER" id="PTHR43343:SF3">
    <property type="entry name" value="PROTEASE DO-LIKE 8, CHLOROPLASTIC"/>
    <property type="match status" value="1"/>
</dbReference>
<dbReference type="InterPro" id="IPR041489">
    <property type="entry name" value="PDZ_6"/>
</dbReference>
<dbReference type="GO" id="GO:0004252">
    <property type="term" value="F:serine-type endopeptidase activity"/>
    <property type="evidence" value="ECO:0007669"/>
    <property type="project" value="InterPro"/>
</dbReference>
<proteinExistence type="predicted"/>
<organism evidence="5 6">
    <name type="scientific">Pirellula staleyi (strain ATCC 27377 / DSM 6068 / ICPB 4128)</name>
    <name type="common">Pirella staleyi</name>
    <dbReference type="NCBI Taxonomy" id="530564"/>
    <lineage>
        <taxon>Bacteria</taxon>
        <taxon>Pseudomonadati</taxon>
        <taxon>Planctomycetota</taxon>
        <taxon>Planctomycetia</taxon>
        <taxon>Pirellulales</taxon>
        <taxon>Pirellulaceae</taxon>
        <taxon>Pirellula</taxon>
    </lineage>
</organism>
<feature type="domain" description="PDZ" evidence="4">
    <location>
        <begin position="368"/>
        <end position="456"/>
    </location>
</feature>
<evidence type="ECO:0000256" key="1">
    <source>
        <dbReference type="ARBA" id="ARBA00022670"/>
    </source>
</evidence>
<gene>
    <name evidence="5" type="ordered locus">Psta_3797</name>
</gene>
<protein>
    <submittedName>
        <fullName evidence="5">Peptidase S1 and S6 chymotrypsin/Hap</fullName>
    </submittedName>
</protein>
<accession>D2R087</accession>
<name>D2R087_PIRSD</name>
<dbReference type="PRINTS" id="PR00834">
    <property type="entry name" value="PROTEASES2C"/>
</dbReference>
<dbReference type="Gene3D" id="2.40.10.120">
    <property type="match status" value="1"/>
</dbReference>
<feature type="domain" description="PDZ" evidence="4">
    <location>
        <begin position="253"/>
        <end position="334"/>
    </location>
</feature>
<evidence type="ECO:0000256" key="2">
    <source>
        <dbReference type="ARBA" id="ARBA00022801"/>
    </source>
</evidence>
<dbReference type="KEGG" id="psl:Psta_3797"/>
<evidence type="ECO:0000313" key="6">
    <source>
        <dbReference type="Proteomes" id="UP000001887"/>
    </source>
</evidence>
<dbReference type="Pfam" id="PF13365">
    <property type="entry name" value="Trypsin_2"/>
    <property type="match status" value="1"/>
</dbReference>
<dbReference type="eggNOG" id="COG0265">
    <property type="taxonomic scope" value="Bacteria"/>
</dbReference>
<dbReference type="Pfam" id="PF13180">
    <property type="entry name" value="PDZ_2"/>
    <property type="match status" value="1"/>
</dbReference>
<dbReference type="AlphaFoldDB" id="D2R087"/>
<keyword evidence="1" id="KW-0645">Protease</keyword>
<dbReference type="eggNOG" id="COG0793">
    <property type="taxonomic scope" value="Bacteria"/>
</dbReference>
<evidence type="ECO:0000256" key="3">
    <source>
        <dbReference type="SAM" id="MobiDB-lite"/>
    </source>
</evidence>
<reference evidence="5 6" key="1">
    <citation type="journal article" date="2009" name="Stand. Genomic Sci.">
        <title>Complete genome sequence of Pirellula staleyi type strain (ATCC 27377).</title>
        <authorList>
            <person name="Clum A."/>
            <person name="Tindall B.J."/>
            <person name="Sikorski J."/>
            <person name="Ivanova N."/>
            <person name="Mavrommatis K."/>
            <person name="Lucas S."/>
            <person name="Glavina del Rio T."/>
            <person name="Nolan M."/>
            <person name="Chen F."/>
            <person name="Tice H."/>
            <person name="Pitluck S."/>
            <person name="Cheng J.F."/>
            <person name="Chertkov O."/>
            <person name="Brettin T."/>
            <person name="Han C."/>
            <person name="Detter J.C."/>
            <person name="Kuske C."/>
            <person name="Bruce D."/>
            <person name="Goodwin L."/>
            <person name="Ovchinikova G."/>
            <person name="Pati A."/>
            <person name="Mikhailova N."/>
            <person name="Chen A."/>
            <person name="Palaniappan K."/>
            <person name="Land M."/>
            <person name="Hauser L."/>
            <person name="Chang Y.J."/>
            <person name="Jeffries C.D."/>
            <person name="Chain P."/>
            <person name="Rohde M."/>
            <person name="Goker M."/>
            <person name="Bristow J."/>
            <person name="Eisen J.A."/>
            <person name="Markowitz V."/>
            <person name="Hugenholtz P."/>
            <person name="Kyrpides N.C."/>
            <person name="Klenk H.P."/>
            <person name="Lapidus A."/>
        </authorList>
    </citation>
    <scope>NUCLEOTIDE SEQUENCE [LARGE SCALE GENOMIC DNA]</scope>
    <source>
        <strain evidence="6">ATCC 27377 / DSM 6068 / ICPB 4128</strain>
    </source>
</reference>
<dbReference type="InterPro" id="IPR036034">
    <property type="entry name" value="PDZ_sf"/>
</dbReference>
<keyword evidence="6" id="KW-1185">Reference proteome</keyword>
<dbReference type="Gene3D" id="2.30.42.10">
    <property type="match status" value="2"/>
</dbReference>
<feature type="region of interest" description="Disordered" evidence="3">
    <location>
        <begin position="471"/>
        <end position="501"/>
    </location>
</feature>
<evidence type="ECO:0000313" key="5">
    <source>
        <dbReference type="EMBL" id="ADB18452.1"/>
    </source>
</evidence>
<dbReference type="HOGENOM" id="CLU_524633_0_0_0"/>
<dbReference type="PANTHER" id="PTHR43343">
    <property type="entry name" value="PEPTIDASE S12"/>
    <property type="match status" value="1"/>
</dbReference>
<dbReference type="STRING" id="530564.Psta_3797"/>
<sequence length="501" mass="53745">MEKLLVDAIARAEKSVVSIARLPTERPLDLERLGNPDILPAVPFVREPLLAEDPERPDFLPADFASGVVIDARGLILTNYHALKDVKRSQYIVWVARKPYPAKIKAADPWLDLAVLEIAATDLTPMPLGNARQLKKGQIVVSLGNPYAIARDGEPSAAWGIISNLSRATPVAPQSRPSEGRETLHHYGTLIQTDARLEFGSSGGAIVNLKGEMVGLTTSLAALAGFERPGGFAIPVDDDFKRALSELKQGRLPEYGFLGVAPSLLTPDERRAGKLGARIADVVPATPAAKAGLAMGDIVTHVGEVPVIDDLHLIRLLSGMFAGSEVTLTVERGSSTLLNARKLDLEVLLSKKRVDAVRPPIAEVVEPAWRGLEVDYATATTTFREQSRDLDPAGCVGIVKVERDSPAWQAGLRPGDFITQVTIDGESTVTVDSPKQFRELVARARGNVKFLLTAVPRENALRIVAEAMQAVPPEKSETTPPAEATVPEDAAPVAPLPPEAI</sequence>
<dbReference type="SUPFAM" id="SSF50494">
    <property type="entry name" value="Trypsin-like serine proteases"/>
    <property type="match status" value="1"/>
</dbReference>
<dbReference type="InterPro" id="IPR001478">
    <property type="entry name" value="PDZ"/>
</dbReference>
<dbReference type="InterPro" id="IPR009003">
    <property type="entry name" value="Peptidase_S1_PA"/>
</dbReference>